<organism evidence="2 3">
    <name type="scientific">Mucilaginibacter litoreus</name>
    <dbReference type="NCBI Taxonomy" id="1048221"/>
    <lineage>
        <taxon>Bacteria</taxon>
        <taxon>Pseudomonadati</taxon>
        <taxon>Bacteroidota</taxon>
        <taxon>Sphingobacteriia</taxon>
        <taxon>Sphingobacteriales</taxon>
        <taxon>Sphingobacteriaceae</taxon>
        <taxon>Mucilaginibacter</taxon>
    </lineage>
</organism>
<proteinExistence type="predicted"/>
<dbReference type="Gene3D" id="2.130.10.10">
    <property type="entry name" value="YVTN repeat-like/Quinoprotein amine dehydrogenase"/>
    <property type="match status" value="2"/>
</dbReference>
<dbReference type="InterPro" id="IPR015943">
    <property type="entry name" value="WD40/YVTN_repeat-like_dom_sf"/>
</dbReference>
<keyword evidence="3" id="KW-1185">Reference proteome</keyword>
<dbReference type="SUPFAM" id="SSF63829">
    <property type="entry name" value="Calcium-dependent phosphotriesterase"/>
    <property type="match status" value="1"/>
</dbReference>
<evidence type="ECO:0000313" key="2">
    <source>
        <dbReference type="EMBL" id="MFD0794225.1"/>
    </source>
</evidence>
<feature type="chain" id="PRO_5045850795" description="Two component regulator propeller" evidence="1">
    <location>
        <begin position="20"/>
        <end position="487"/>
    </location>
</feature>
<dbReference type="Proteomes" id="UP001597010">
    <property type="component" value="Unassembled WGS sequence"/>
</dbReference>
<keyword evidence="1" id="KW-0732">Signal</keyword>
<accession>A0ABW3ATP4</accession>
<evidence type="ECO:0000256" key="1">
    <source>
        <dbReference type="SAM" id="SignalP"/>
    </source>
</evidence>
<name>A0ABW3ATP4_9SPHI</name>
<protein>
    <recommendedName>
        <fullName evidence="4">Two component regulator propeller</fullName>
    </recommendedName>
</protein>
<gene>
    <name evidence="2" type="ORF">ACFQZX_11390</name>
</gene>
<comment type="caution">
    <text evidence="2">The sequence shown here is derived from an EMBL/GenBank/DDBJ whole genome shotgun (WGS) entry which is preliminary data.</text>
</comment>
<reference evidence="3" key="1">
    <citation type="journal article" date="2019" name="Int. J. Syst. Evol. Microbiol.">
        <title>The Global Catalogue of Microorganisms (GCM) 10K type strain sequencing project: providing services to taxonomists for standard genome sequencing and annotation.</title>
        <authorList>
            <consortium name="The Broad Institute Genomics Platform"/>
            <consortium name="The Broad Institute Genome Sequencing Center for Infectious Disease"/>
            <person name="Wu L."/>
            <person name="Ma J."/>
        </authorList>
    </citation>
    <scope>NUCLEOTIDE SEQUENCE [LARGE SCALE GENOMIC DNA]</scope>
    <source>
        <strain evidence="3">CCUG 61484</strain>
    </source>
</reference>
<evidence type="ECO:0008006" key="4">
    <source>
        <dbReference type="Google" id="ProtNLM"/>
    </source>
</evidence>
<sequence length="487" mass="55521">MKKTILTLSAICFFILGKAQNIFPVKLDNCNTETFCLDCGDVKANVNTEAFASAIEDINKTTNFGNASGKILLQVLVDSIGNGCVLSHTDVSKSNITKNIISHFNAFKAWIPAMEAGKPIGRVSINVMVEVNNGSLKSYIQRVDMDAFDKAFDHPLNPQIFNKTYTYKNEHLKTYNFTVWNTKNSSYPDNSNDYLAVDNNNLIWFPTERGLMKFDGKNFTKAEHIVDSKKRISYYLLGIDDNNTKWTVRDTNIYSYDNSNWYAQSKQSLGLEELYYLHSSKNGELFFCTKNGLHIYKDRKWSIINNQNTKEIANGSVHYANRDSKGRLWIGTFRGSFMIDTDGRVISYNNGTTTLKGKCITSMDEGEDGNLYFGLYEYNAKDKKQVNRNEGIAIYTKNGEFKQLTTDNSGMPFNHVTKLLYDKAEKVLWIATDRAGLVRYDLKDGWENYHNQNSDIPTSFITNMVFDKSGVLYLATRQGLVRIQRKQ</sequence>
<evidence type="ECO:0000313" key="3">
    <source>
        <dbReference type="Proteomes" id="UP001597010"/>
    </source>
</evidence>
<feature type="signal peptide" evidence="1">
    <location>
        <begin position="1"/>
        <end position="19"/>
    </location>
</feature>
<dbReference type="EMBL" id="JBHTHZ010000005">
    <property type="protein sequence ID" value="MFD0794225.1"/>
    <property type="molecule type" value="Genomic_DNA"/>
</dbReference>
<dbReference type="RefSeq" id="WP_377115209.1">
    <property type="nucleotide sequence ID" value="NZ_JBHTHZ010000005.1"/>
</dbReference>